<dbReference type="GO" id="GO:0043752">
    <property type="term" value="F:adenosylcobinamide kinase activity"/>
    <property type="evidence" value="ECO:0007669"/>
    <property type="project" value="InterPro"/>
</dbReference>
<accession>A0A285VA14</accession>
<reference evidence="9" key="1">
    <citation type="submission" date="2017-08" db="EMBL/GenBank/DDBJ databases">
        <authorList>
            <person name="Varghese N."/>
            <person name="Submissions S."/>
        </authorList>
    </citation>
    <scope>NUCLEOTIDE SEQUENCE [LARGE SCALE GENOMIC DNA]</scope>
    <source>
        <strain evidence="9">DSM 4725</strain>
    </source>
</reference>
<dbReference type="EMBL" id="OBQI01000005">
    <property type="protein sequence ID" value="SOC50787.1"/>
    <property type="molecule type" value="Genomic_DNA"/>
</dbReference>
<organism evidence="8 9">
    <name type="scientific">Blastococcus aggregatus</name>
    <dbReference type="NCBI Taxonomy" id="38502"/>
    <lineage>
        <taxon>Bacteria</taxon>
        <taxon>Bacillati</taxon>
        <taxon>Actinomycetota</taxon>
        <taxon>Actinomycetes</taxon>
        <taxon>Geodermatophilales</taxon>
        <taxon>Geodermatophilaceae</taxon>
        <taxon>Blastococcus</taxon>
    </lineage>
</organism>
<evidence type="ECO:0000256" key="6">
    <source>
        <dbReference type="ARBA" id="ARBA00023134"/>
    </source>
</evidence>
<dbReference type="GO" id="GO:0005524">
    <property type="term" value="F:ATP binding"/>
    <property type="evidence" value="ECO:0007669"/>
    <property type="project" value="UniProtKB-KW"/>
</dbReference>
<keyword evidence="9" id="KW-1185">Reference proteome</keyword>
<sequence length="275" mass="28833">MHVRLLGTGAADGWPNPWCSCASCADARARGESRRQTSVLLDGGVLLDLSPALPPDGVSLAGVHTVLVTHAHPDHCAPFALLWRHWVLPGEHLTIAGPAEVLETCRPWLAPGAPVELVAVEPGATLRVRGYDVRVLPADHEVPAVLYDVTGPDGARLLYATDTGPLPDAALAAVEGAAFDVVLLEQTFGDKRDHGTRHLDLGSFPVELARLRAAGAVTPGTDVVAVHLSHHNPPAAELAARLAGHGARVLPDGAELQVGAYRRRPWNSDASAAPA</sequence>
<evidence type="ECO:0000256" key="5">
    <source>
        <dbReference type="ARBA" id="ARBA00022840"/>
    </source>
</evidence>
<dbReference type="GO" id="GO:0009236">
    <property type="term" value="P:cobalamin biosynthetic process"/>
    <property type="evidence" value="ECO:0007669"/>
    <property type="project" value="UniProtKB-KW"/>
</dbReference>
<dbReference type="AlphaFoldDB" id="A0A285VA14"/>
<gene>
    <name evidence="8" type="ORF">SAMN05660748_3546</name>
</gene>
<evidence type="ECO:0000256" key="3">
    <source>
        <dbReference type="ARBA" id="ARBA00022741"/>
    </source>
</evidence>
<dbReference type="PANTHER" id="PTHR34848">
    <property type="match status" value="1"/>
</dbReference>
<dbReference type="Pfam" id="PF12706">
    <property type="entry name" value="Lactamase_B_2"/>
    <property type="match status" value="1"/>
</dbReference>
<evidence type="ECO:0000313" key="9">
    <source>
        <dbReference type="Proteomes" id="UP000219435"/>
    </source>
</evidence>
<keyword evidence="4 8" id="KW-0418">Kinase</keyword>
<evidence type="ECO:0000313" key="8">
    <source>
        <dbReference type="EMBL" id="SOC50787.1"/>
    </source>
</evidence>
<name>A0A285VA14_9ACTN</name>
<dbReference type="InterPro" id="IPR036866">
    <property type="entry name" value="RibonucZ/Hydroxyglut_hydro"/>
</dbReference>
<dbReference type="GO" id="GO:0005525">
    <property type="term" value="F:GTP binding"/>
    <property type="evidence" value="ECO:0007669"/>
    <property type="project" value="UniProtKB-KW"/>
</dbReference>
<keyword evidence="2 8" id="KW-0808">Transferase</keyword>
<dbReference type="RefSeq" id="WP_097196298.1">
    <property type="nucleotide sequence ID" value="NZ_OBQI01000005.1"/>
</dbReference>
<dbReference type="Gene3D" id="3.60.15.10">
    <property type="entry name" value="Ribonuclease Z/Hydroxyacylglutathione hydrolase-like"/>
    <property type="match status" value="1"/>
</dbReference>
<proteinExistence type="predicted"/>
<evidence type="ECO:0000256" key="4">
    <source>
        <dbReference type="ARBA" id="ARBA00022777"/>
    </source>
</evidence>
<keyword evidence="1" id="KW-0169">Cobalamin biosynthesis</keyword>
<keyword evidence="5" id="KW-0067">ATP-binding</keyword>
<dbReference type="SUPFAM" id="SSF56281">
    <property type="entry name" value="Metallo-hydrolase/oxidoreductase"/>
    <property type="match status" value="1"/>
</dbReference>
<dbReference type="Proteomes" id="UP000219435">
    <property type="component" value="Unassembled WGS sequence"/>
</dbReference>
<feature type="domain" description="Metallo-beta-lactamase" evidence="7">
    <location>
        <begin position="35"/>
        <end position="217"/>
    </location>
</feature>
<evidence type="ECO:0000256" key="1">
    <source>
        <dbReference type="ARBA" id="ARBA00022573"/>
    </source>
</evidence>
<protein>
    <submittedName>
        <fullName evidence="8">Adenosylcobinamide kinase / adenosylcobinamide-phosphate guanylyltransferase</fullName>
    </submittedName>
</protein>
<dbReference type="PANTHER" id="PTHR34848:SF1">
    <property type="entry name" value="BIFUNCTIONAL ADENOSYLCOBALAMIN BIOSYNTHESIS PROTEIN COBU"/>
    <property type="match status" value="1"/>
</dbReference>
<keyword evidence="8" id="KW-0548">Nucleotidyltransferase</keyword>
<evidence type="ECO:0000256" key="2">
    <source>
        <dbReference type="ARBA" id="ARBA00022679"/>
    </source>
</evidence>
<dbReference type="GO" id="GO:0016779">
    <property type="term" value="F:nucleotidyltransferase activity"/>
    <property type="evidence" value="ECO:0007669"/>
    <property type="project" value="UniProtKB-KW"/>
</dbReference>
<evidence type="ECO:0000259" key="7">
    <source>
        <dbReference type="SMART" id="SM00849"/>
    </source>
</evidence>
<dbReference type="InterPro" id="IPR003203">
    <property type="entry name" value="CobU/CobP"/>
</dbReference>
<keyword evidence="6" id="KW-0342">GTP-binding</keyword>
<dbReference type="InterPro" id="IPR001279">
    <property type="entry name" value="Metallo-B-lactamas"/>
</dbReference>
<dbReference type="OrthoDB" id="9788370at2"/>
<dbReference type="SMART" id="SM00849">
    <property type="entry name" value="Lactamase_B"/>
    <property type="match status" value="1"/>
</dbReference>
<keyword evidence="3" id="KW-0547">Nucleotide-binding</keyword>